<dbReference type="SUPFAM" id="SSF55874">
    <property type="entry name" value="ATPase domain of HSP90 chaperone/DNA topoisomerase II/histidine kinase"/>
    <property type="match status" value="1"/>
</dbReference>
<sequence>MSLRLKFVLVLFAGVVLTALMLGAVVRYTSSNTDEALLREQAQWKLEQARSVYSETGKLVLDARINSEDVPEAARESAQQGRTATVHGTLPRTGEPVMWAATPITVGGETAVLSVYHSAVEYERMRNQSSTTIVVASVVGALLVGGFGALTVGTISGRLTRGAEVARQIAAGDTSVKIGDVITSGHDEVADFADAVDSALAQLSERIDTEQRFTADLAHELRTPLTGLITAAGLLEEDSRPAELVKERAQRLQELVEDLLEVSRLEGGAAHVAVQPMHVATTLHALISNLRSSGAVGDHVINSDFALADVTINTDQRRFERIVTNLVINSIKHGANPITVTATDTAVRVEDHGPGYPTDILTIGPTRFSSGGGGGMGLGLVIAQGQAKLLGMDLVFGTGQAGGAKTDLKWGKDALAG</sequence>
<accession>A0A150H5X2</accession>
<keyword evidence="5 12" id="KW-0808">Transferase</keyword>
<feature type="domain" description="HAMP" evidence="11">
    <location>
        <begin position="153"/>
        <end position="208"/>
    </location>
</feature>
<comment type="subcellular location">
    <subcellularLocation>
        <location evidence="2">Cell membrane</location>
    </subcellularLocation>
</comment>
<dbReference type="InterPro" id="IPR050428">
    <property type="entry name" value="TCS_sensor_his_kinase"/>
</dbReference>
<dbReference type="Pfam" id="PF00512">
    <property type="entry name" value="HisKA"/>
    <property type="match status" value="1"/>
</dbReference>
<protein>
    <recommendedName>
        <fullName evidence="3">histidine kinase</fullName>
        <ecNumber evidence="3">2.7.13.3</ecNumber>
    </recommendedName>
</protein>
<keyword evidence="6" id="KW-0812">Transmembrane</keyword>
<feature type="domain" description="Histidine kinase" evidence="10">
    <location>
        <begin position="216"/>
        <end position="414"/>
    </location>
</feature>
<evidence type="ECO:0000256" key="7">
    <source>
        <dbReference type="ARBA" id="ARBA00022777"/>
    </source>
</evidence>
<evidence type="ECO:0000256" key="4">
    <source>
        <dbReference type="ARBA" id="ARBA00022553"/>
    </source>
</evidence>
<dbReference type="InterPro" id="IPR005467">
    <property type="entry name" value="His_kinase_dom"/>
</dbReference>
<dbReference type="PANTHER" id="PTHR45436:SF5">
    <property type="entry name" value="SENSOR HISTIDINE KINASE TRCS"/>
    <property type="match status" value="1"/>
</dbReference>
<dbReference type="Pfam" id="PF02518">
    <property type="entry name" value="HATPase_c"/>
    <property type="match status" value="1"/>
</dbReference>
<dbReference type="InterPro" id="IPR003660">
    <property type="entry name" value="HAMP_dom"/>
</dbReference>
<evidence type="ECO:0000256" key="3">
    <source>
        <dbReference type="ARBA" id="ARBA00012438"/>
    </source>
</evidence>
<evidence type="ECO:0000259" key="10">
    <source>
        <dbReference type="PROSITE" id="PS50109"/>
    </source>
</evidence>
<dbReference type="RefSeq" id="WP_062022938.1">
    <property type="nucleotide sequence ID" value="NZ_LQQC01000012.1"/>
</dbReference>
<keyword evidence="13" id="KW-1185">Reference proteome</keyword>
<keyword evidence="8" id="KW-0472">Membrane</keyword>
<comment type="caution">
    <text evidence="12">The sequence shown here is derived from an EMBL/GenBank/DDBJ whole genome shotgun (WGS) entry which is preliminary data.</text>
</comment>
<dbReference type="Gene3D" id="6.10.340.10">
    <property type="match status" value="1"/>
</dbReference>
<evidence type="ECO:0000256" key="5">
    <source>
        <dbReference type="ARBA" id="ARBA00022679"/>
    </source>
</evidence>
<name>A0A150H5X2_9MICO</name>
<reference evidence="12 13" key="1">
    <citation type="submission" date="2016-01" db="EMBL/GenBank/DDBJ databases">
        <title>Use of Whole Genome Sequencing to ascertain that Brevibacterium massiliense (Roux, Raoult 2009) is a later heterotypic synonym of Brevibacterium ravenspurgense (Mages 2008).</title>
        <authorList>
            <person name="Bernier A.-M."/>
            <person name="Burdz T."/>
            <person name="Huynh C."/>
            <person name="Pachecho A.L."/>
            <person name="Wiebe D."/>
            <person name="Bonner C."/>
            <person name="Bernard K."/>
        </authorList>
    </citation>
    <scope>NUCLEOTIDE SEQUENCE [LARGE SCALE GENOMIC DNA]</scope>
    <source>
        <strain evidence="12 13">CCUG56047</strain>
    </source>
</reference>
<dbReference type="SUPFAM" id="SSF47384">
    <property type="entry name" value="Homodimeric domain of signal transducing histidine kinase"/>
    <property type="match status" value="1"/>
</dbReference>
<organism evidence="12 13">
    <name type="scientific">Brevibacterium ravenspurgense</name>
    <dbReference type="NCBI Taxonomy" id="479117"/>
    <lineage>
        <taxon>Bacteria</taxon>
        <taxon>Bacillati</taxon>
        <taxon>Actinomycetota</taxon>
        <taxon>Actinomycetes</taxon>
        <taxon>Micrococcales</taxon>
        <taxon>Brevibacteriaceae</taxon>
        <taxon>Brevibacterium</taxon>
    </lineage>
</organism>
<dbReference type="PANTHER" id="PTHR45436">
    <property type="entry name" value="SENSOR HISTIDINE KINASE YKOH"/>
    <property type="match status" value="1"/>
</dbReference>
<dbReference type="Gene3D" id="3.30.565.10">
    <property type="entry name" value="Histidine kinase-like ATPase, C-terminal domain"/>
    <property type="match status" value="1"/>
</dbReference>
<evidence type="ECO:0000256" key="9">
    <source>
        <dbReference type="ARBA" id="ARBA00023012"/>
    </source>
</evidence>
<evidence type="ECO:0000256" key="2">
    <source>
        <dbReference type="ARBA" id="ARBA00004236"/>
    </source>
</evidence>
<dbReference type="AlphaFoldDB" id="A0A150H5X2"/>
<dbReference type="EC" id="2.7.13.3" evidence="3"/>
<dbReference type="InterPro" id="IPR003661">
    <property type="entry name" value="HisK_dim/P_dom"/>
</dbReference>
<dbReference type="InterPro" id="IPR003594">
    <property type="entry name" value="HATPase_dom"/>
</dbReference>
<dbReference type="Gene3D" id="1.10.287.130">
    <property type="match status" value="1"/>
</dbReference>
<evidence type="ECO:0000313" key="13">
    <source>
        <dbReference type="Proteomes" id="UP000243589"/>
    </source>
</evidence>
<dbReference type="GO" id="GO:0000155">
    <property type="term" value="F:phosphorelay sensor kinase activity"/>
    <property type="evidence" value="ECO:0007669"/>
    <property type="project" value="InterPro"/>
</dbReference>
<evidence type="ECO:0000256" key="1">
    <source>
        <dbReference type="ARBA" id="ARBA00000085"/>
    </source>
</evidence>
<proteinExistence type="predicted"/>
<dbReference type="PATRIC" id="fig|479117.4.peg.1957"/>
<dbReference type="InterPro" id="IPR036890">
    <property type="entry name" value="HATPase_C_sf"/>
</dbReference>
<dbReference type="Proteomes" id="UP000243589">
    <property type="component" value="Unassembled WGS sequence"/>
</dbReference>
<keyword evidence="9" id="KW-0902">Two-component regulatory system</keyword>
<evidence type="ECO:0000313" key="12">
    <source>
        <dbReference type="EMBL" id="KXZ57451.1"/>
    </source>
</evidence>
<keyword evidence="7" id="KW-0418">Kinase</keyword>
<dbReference type="SMART" id="SM00387">
    <property type="entry name" value="HATPase_c"/>
    <property type="match status" value="1"/>
</dbReference>
<evidence type="ECO:0000256" key="8">
    <source>
        <dbReference type="ARBA" id="ARBA00022989"/>
    </source>
</evidence>
<dbReference type="InterPro" id="IPR036097">
    <property type="entry name" value="HisK_dim/P_sf"/>
</dbReference>
<keyword evidence="4" id="KW-0597">Phosphoprotein</keyword>
<dbReference type="GO" id="GO:0005886">
    <property type="term" value="C:plasma membrane"/>
    <property type="evidence" value="ECO:0007669"/>
    <property type="project" value="UniProtKB-SubCell"/>
</dbReference>
<comment type="catalytic activity">
    <reaction evidence="1">
        <text>ATP + protein L-histidine = ADP + protein N-phospho-L-histidine.</text>
        <dbReference type="EC" id="2.7.13.3"/>
    </reaction>
</comment>
<dbReference type="SMART" id="SM00388">
    <property type="entry name" value="HisKA"/>
    <property type="match status" value="1"/>
</dbReference>
<keyword evidence="8" id="KW-1133">Transmembrane helix</keyword>
<dbReference type="EMBL" id="LQQC01000012">
    <property type="protein sequence ID" value="KXZ57451.1"/>
    <property type="molecule type" value="Genomic_DNA"/>
</dbReference>
<dbReference type="PROSITE" id="PS50109">
    <property type="entry name" value="HIS_KIN"/>
    <property type="match status" value="1"/>
</dbReference>
<gene>
    <name evidence="12" type="primary">cseC</name>
    <name evidence="12" type="ORF">Bravens_01973</name>
</gene>
<evidence type="ECO:0000256" key="6">
    <source>
        <dbReference type="ARBA" id="ARBA00022692"/>
    </source>
</evidence>
<evidence type="ECO:0000259" key="11">
    <source>
        <dbReference type="PROSITE" id="PS50885"/>
    </source>
</evidence>
<dbReference type="CDD" id="cd00082">
    <property type="entry name" value="HisKA"/>
    <property type="match status" value="1"/>
</dbReference>
<dbReference type="PROSITE" id="PS50885">
    <property type="entry name" value="HAMP"/>
    <property type="match status" value="1"/>
</dbReference>